<dbReference type="InterPro" id="IPR050776">
    <property type="entry name" value="Ank_Repeat/CDKN_Inhibitor"/>
</dbReference>
<proteinExistence type="predicted"/>
<sequence>MSGDQLRINAIKGSAPDLIALLQGGTNPCSVDANGCTALHFGVWNGHVECVEILTANDRGTDSEGRHISALELQTDSGFTALHLAVSGSSENMLEITRFLVLCGANRFATDALGRTPAELAEECGNMKCCKFFEVTHREPPTEEECHDSLQTAREKHLVQTRRKLDISTLPVDSHGNPIIKREDKLPIPKELSIPEHHIFPQAQTAYGAVRKDGASAIKSLVMLVDQSVLNEHRRDQLANSVEENLRKEGKMVWKDSTEDEVEKRAMKGKNARGRRSSIIK</sequence>
<dbReference type="PROSITE" id="PS50088">
    <property type="entry name" value="ANK_REPEAT"/>
    <property type="match status" value="1"/>
</dbReference>
<accession>A0A9W7FPD4</accession>
<dbReference type="InterPro" id="IPR002110">
    <property type="entry name" value="Ankyrin_rpt"/>
</dbReference>
<dbReference type="PANTHER" id="PTHR24201:SF15">
    <property type="entry name" value="ANKYRIN REPEAT DOMAIN-CONTAINING PROTEIN 66"/>
    <property type="match status" value="1"/>
</dbReference>
<name>A0A9W7FPD4_9STRA</name>
<organism evidence="5 6">
    <name type="scientific">Triparma laevis f. longispina</name>
    <dbReference type="NCBI Taxonomy" id="1714387"/>
    <lineage>
        <taxon>Eukaryota</taxon>
        <taxon>Sar</taxon>
        <taxon>Stramenopiles</taxon>
        <taxon>Ochrophyta</taxon>
        <taxon>Bolidophyceae</taxon>
        <taxon>Parmales</taxon>
        <taxon>Triparmaceae</taxon>
        <taxon>Triparma</taxon>
    </lineage>
</organism>
<evidence type="ECO:0000256" key="1">
    <source>
        <dbReference type="ARBA" id="ARBA00022737"/>
    </source>
</evidence>
<gene>
    <name evidence="5" type="ORF">TrLO_g15196</name>
</gene>
<evidence type="ECO:0000256" key="4">
    <source>
        <dbReference type="SAM" id="MobiDB-lite"/>
    </source>
</evidence>
<dbReference type="SUPFAM" id="SSF48403">
    <property type="entry name" value="Ankyrin repeat"/>
    <property type="match status" value="1"/>
</dbReference>
<dbReference type="Pfam" id="PF13637">
    <property type="entry name" value="Ank_4"/>
    <property type="match status" value="1"/>
</dbReference>
<dbReference type="InterPro" id="IPR036770">
    <property type="entry name" value="Ankyrin_rpt-contain_sf"/>
</dbReference>
<dbReference type="SMART" id="SM00248">
    <property type="entry name" value="ANK"/>
    <property type="match status" value="2"/>
</dbReference>
<evidence type="ECO:0000313" key="5">
    <source>
        <dbReference type="EMBL" id="GMI15661.1"/>
    </source>
</evidence>
<feature type="compositionally biased region" description="Basic residues" evidence="4">
    <location>
        <begin position="267"/>
        <end position="281"/>
    </location>
</feature>
<keyword evidence="6" id="KW-1185">Reference proteome</keyword>
<dbReference type="PANTHER" id="PTHR24201">
    <property type="entry name" value="ANK_REP_REGION DOMAIN-CONTAINING PROTEIN"/>
    <property type="match status" value="1"/>
</dbReference>
<keyword evidence="2 3" id="KW-0040">ANK repeat</keyword>
<dbReference type="AlphaFoldDB" id="A0A9W7FPD4"/>
<dbReference type="Gene3D" id="1.25.40.20">
    <property type="entry name" value="Ankyrin repeat-containing domain"/>
    <property type="match status" value="1"/>
</dbReference>
<protein>
    <submittedName>
        <fullName evidence="5">Uncharacterized protein</fullName>
    </submittedName>
</protein>
<evidence type="ECO:0000313" key="6">
    <source>
        <dbReference type="Proteomes" id="UP001165122"/>
    </source>
</evidence>
<dbReference type="EMBL" id="BRXW01000235">
    <property type="protein sequence ID" value="GMI15661.1"/>
    <property type="molecule type" value="Genomic_DNA"/>
</dbReference>
<evidence type="ECO:0000256" key="2">
    <source>
        <dbReference type="ARBA" id="ARBA00023043"/>
    </source>
</evidence>
<comment type="caution">
    <text evidence="5">The sequence shown here is derived from an EMBL/GenBank/DDBJ whole genome shotgun (WGS) entry which is preliminary data.</text>
</comment>
<feature type="region of interest" description="Disordered" evidence="4">
    <location>
        <begin position="256"/>
        <end position="281"/>
    </location>
</feature>
<feature type="compositionally biased region" description="Basic and acidic residues" evidence="4">
    <location>
        <begin position="256"/>
        <end position="266"/>
    </location>
</feature>
<dbReference type="Proteomes" id="UP001165122">
    <property type="component" value="Unassembled WGS sequence"/>
</dbReference>
<reference evidence="6" key="1">
    <citation type="journal article" date="2023" name="Commun. Biol.">
        <title>Genome analysis of Parmales, the sister group of diatoms, reveals the evolutionary specialization of diatoms from phago-mixotrophs to photoautotrophs.</title>
        <authorList>
            <person name="Ban H."/>
            <person name="Sato S."/>
            <person name="Yoshikawa S."/>
            <person name="Yamada K."/>
            <person name="Nakamura Y."/>
            <person name="Ichinomiya M."/>
            <person name="Sato N."/>
            <person name="Blanc-Mathieu R."/>
            <person name="Endo H."/>
            <person name="Kuwata A."/>
            <person name="Ogata H."/>
        </authorList>
    </citation>
    <scope>NUCLEOTIDE SEQUENCE [LARGE SCALE GENOMIC DNA]</scope>
    <source>
        <strain evidence="6">NIES 3700</strain>
    </source>
</reference>
<evidence type="ECO:0000256" key="3">
    <source>
        <dbReference type="PROSITE-ProRule" id="PRU00023"/>
    </source>
</evidence>
<dbReference type="OrthoDB" id="159630at2759"/>
<keyword evidence="1" id="KW-0677">Repeat</keyword>
<dbReference type="Pfam" id="PF00023">
    <property type="entry name" value="Ank"/>
    <property type="match status" value="1"/>
</dbReference>
<feature type="repeat" description="ANK" evidence="3">
    <location>
        <begin position="77"/>
        <end position="112"/>
    </location>
</feature>